<protein>
    <submittedName>
        <fullName evidence="6">Cell division protein FtsI/penicillin-binding protein 2</fullName>
    </submittedName>
</protein>
<accession>A0A1I2KAU7</accession>
<dbReference type="AlphaFoldDB" id="A0A1I2KAU7"/>
<dbReference type="Gene3D" id="3.40.710.10">
    <property type="entry name" value="DD-peptidase/beta-lactamase superfamily"/>
    <property type="match status" value="1"/>
</dbReference>
<dbReference type="GO" id="GO:0071555">
    <property type="term" value="P:cell wall organization"/>
    <property type="evidence" value="ECO:0007669"/>
    <property type="project" value="TreeGrafter"/>
</dbReference>
<dbReference type="STRING" id="201973.SAMN04488025_101125"/>
<evidence type="ECO:0000313" key="6">
    <source>
        <dbReference type="EMBL" id="SFF64175.1"/>
    </source>
</evidence>
<dbReference type="GO" id="GO:0071972">
    <property type="term" value="F:peptidoglycan L,D-transpeptidase activity"/>
    <property type="evidence" value="ECO:0007669"/>
    <property type="project" value="TreeGrafter"/>
</dbReference>
<dbReference type="Pfam" id="PF00905">
    <property type="entry name" value="Transpeptidase"/>
    <property type="match status" value="1"/>
</dbReference>
<comment type="subcellular location">
    <subcellularLocation>
        <location evidence="1">Membrane</location>
    </subcellularLocation>
</comment>
<feature type="domain" description="Penicillin-binding protein transpeptidase" evidence="4">
    <location>
        <begin position="279"/>
        <end position="587"/>
    </location>
</feature>
<keyword evidence="7" id="KW-1185">Reference proteome</keyword>
<dbReference type="InterPro" id="IPR012338">
    <property type="entry name" value="Beta-lactam/transpept-like"/>
</dbReference>
<name>A0A1I2KAU7_9BACL</name>
<keyword evidence="3" id="KW-0472">Membrane</keyword>
<comment type="similarity">
    <text evidence="2">Belongs to the transpeptidase family.</text>
</comment>
<keyword evidence="6" id="KW-0131">Cell cycle</keyword>
<evidence type="ECO:0000259" key="4">
    <source>
        <dbReference type="Pfam" id="PF00905"/>
    </source>
</evidence>
<dbReference type="SUPFAM" id="SSF56519">
    <property type="entry name" value="Penicillin binding protein dimerisation domain"/>
    <property type="match status" value="1"/>
</dbReference>
<dbReference type="InterPro" id="IPR036138">
    <property type="entry name" value="PBP_dimer_sf"/>
</dbReference>
<dbReference type="SUPFAM" id="SSF56601">
    <property type="entry name" value="beta-lactamase/transpeptidase-like"/>
    <property type="match status" value="1"/>
</dbReference>
<dbReference type="PANTHER" id="PTHR30627:SF24">
    <property type="entry name" value="PENICILLIN-BINDING PROTEIN 4B"/>
    <property type="match status" value="1"/>
</dbReference>
<dbReference type="PANTHER" id="PTHR30627">
    <property type="entry name" value="PEPTIDOGLYCAN D,D-TRANSPEPTIDASE"/>
    <property type="match status" value="1"/>
</dbReference>
<sequence length="604" mass="65875">MDGRKTRWRSYGLALLLLLAFAGLILRLSTIQLNSTRIASTVQPSLVEGAEKQHTQEMIVESGRGSILDRRGKPLTGERGWRLIAFPFAKSHLLAHEEKLIRLAEIIGVPHRLLVEKLSALKSPGAIDREGGSDLMLTDSQVREIEALDIPGIYAMESDDRLDPDAPARQLIGRTERNPFLLRRWYGEELRRGEVDAHSQVGVTGLEAAFDSFLRGSGEHVLTYVVDGKGRPLNGLDVHRKETRGGSGKEPHSLVTALDREVQGMVERILEEEGVSEAAVVVQEISSGDILAMASRPLPGKGREEQQPWDNRAIMETVPGSIFKTVVAVAALDTGKVKPGEIFVCEGELGRYGLTDSHGKGHGKQTFAEAYANSCNIVFAQVAERLGGETIEAYAEKLGLGRPVLWSGRLSGKEFRHLPGEQSGLIFAEGTPKQDGGAVAQTAIGQRDVRMTPVQAANMVTSLFHQGKLPSPRVVREIRNGRGKAVVRFPVKRLPVDRPVQPKVLEQVRGMMRKAVTDGTAAGLKGAEWALAGKTGTAQLGKDGGYNKWMVGFGPYEKPRYSVAVVIRSVSDDGDPRALRIFRKVMDGLKKMEMKRAEAACSGD</sequence>
<dbReference type="GO" id="GO:0008658">
    <property type="term" value="F:penicillin binding"/>
    <property type="evidence" value="ECO:0007669"/>
    <property type="project" value="InterPro"/>
</dbReference>
<dbReference type="InterPro" id="IPR001460">
    <property type="entry name" value="PCN-bd_Tpept"/>
</dbReference>
<dbReference type="GO" id="GO:0051301">
    <property type="term" value="P:cell division"/>
    <property type="evidence" value="ECO:0007669"/>
    <property type="project" value="UniProtKB-KW"/>
</dbReference>
<dbReference type="Proteomes" id="UP000198661">
    <property type="component" value="Unassembled WGS sequence"/>
</dbReference>
<dbReference type="GO" id="GO:0005886">
    <property type="term" value="C:plasma membrane"/>
    <property type="evidence" value="ECO:0007669"/>
    <property type="project" value="TreeGrafter"/>
</dbReference>
<dbReference type="EMBL" id="FOOK01000001">
    <property type="protein sequence ID" value="SFF64175.1"/>
    <property type="molecule type" value="Genomic_DNA"/>
</dbReference>
<dbReference type="Gene3D" id="3.90.1310.10">
    <property type="entry name" value="Penicillin-binding protein 2a (Domain 2)"/>
    <property type="match status" value="1"/>
</dbReference>
<keyword evidence="6" id="KW-0132">Cell division</keyword>
<dbReference type="Pfam" id="PF03717">
    <property type="entry name" value="PBP_dimer"/>
    <property type="match status" value="1"/>
</dbReference>
<dbReference type="InterPro" id="IPR050515">
    <property type="entry name" value="Beta-lactam/transpept"/>
</dbReference>
<evidence type="ECO:0000313" key="7">
    <source>
        <dbReference type="Proteomes" id="UP000198661"/>
    </source>
</evidence>
<reference evidence="6 7" key="1">
    <citation type="submission" date="2016-10" db="EMBL/GenBank/DDBJ databases">
        <authorList>
            <person name="de Groot N.N."/>
        </authorList>
    </citation>
    <scope>NUCLEOTIDE SEQUENCE [LARGE SCALE GENOMIC DNA]</scope>
    <source>
        <strain evidence="6 7">DSM 44945</strain>
    </source>
</reference>
<dbReference type="RefSeq" id="WP_177198905.1">
    <property type="nucleotide sequence ID" value="NZ_FOOK01000001.1"/>
</dbReference>
<dbReference type="InterPro" id="IPR005311">
    <property type="entry name" value="PBP_dimer"/>
</dbReference>
<evidence type="ECO:0000256" key="3">
    <source>
        <dbReference type="ARBA" id="ARBA00023136"/>
    </source>
</evidence>
<feature type="domain" description="Penicillin-binding protein dimerisation" evidence="5">
    <location>
        <begin position="61"/>
        <end position="234"/>
    </location>
</feature>
<evidence type="ECO:0000256" key="2">
    <source>
        <dbReference type="ARBA" id="ARBA00007171"/>
    </source>
</evidence>
<evidence type="ECO:0000256" key="1">
    <source>
        <dbReference type="ARBA" id="ARBA00004370"/>
    </source>
</evidence>
<organism evidence="6 7">
    <name type="scientific">Planifilum fulgidum</name>
    <dbReference type="NCBI Taxonomy" id="201973"/>
    <lineage>
        <taxon>Bacteria</taxon>
        <taxon>Bacillati</taxon>
        <taxon>Bacillota</taxon>
        <taxon>Bacilli</taxon>
        <taxon>Bacillales</taxon>
        <taxon>Thermoactinomycetaceae</taxon>
        <taxon>Planifilum</taxon>
    </lineage>
</organism>
<proteinExistence type="inferred from homology"/>
<evidence type="ECO:0000259" key="5">
    <source>
        <dbReference type="Pfam" id="PF03717"/>
    </source>
</evidence>
<gene>
    <name evidence="6" type="ORF">SAMN04488025_101125</name>
</gene>